<dbReference type="AlphaFoldDB" id="A0A8S4QR26"/>
<feature type="transmembrane region" description="Helical" evidence="12">
    <location>
        <begin position="12"/>
        <end position="32"/>
    </location>
</feature>
<evidence type="ECO:0000256" key="10">
    <source>
        <dbReference type="ARBA" id="ARBA00023286"/>
    </source>
</evidence>
<keyword evidence="10" id="KW-1071">Ligand-gated ion channel</keyword>
<evidence type="ECO:0000259" key="13">
    <source>
        <dbReference type="Pfam" id="PF00060"/>
    </source>
</evidence>
<evidence type="ECO:0000256" key="7">
    <source>
        <dbReference type="ARBA" id="ARBA00023136"/>
    </source>
</evidence>
<dbReference type="Gene3D" id="1.10.287.70">
    <property type="match status" value="1"/>
</dbReference>
<keyword evidence="6" id="KW-0406">Ion transport</keyword>
<proteinExistence type="inferred from homology"/>
<keyword evidence="4 12" id="KW-0812">Transmembrane</keyword>
<evidence type="ECO:0000313" key="15">
    <source>
        <dbReference type="Proteomes" id="UP000838756"/>
    </source>
</evidence>
<evidence type="ECO:0000256" key="8">
    <source>
        <dbReference type="ARBA" id="ARBA00023170"/>
    </source>
</evidence>
<dbReference type="OrthoDB" id="5984008at2759"/>
<organism evidence="14 15">
    <name type="scientific">Pararge aegeria aegeria</name>
    <dbReference type="NCBI Taxonomy" id="348720"/>
    <lineage>
        <taxon>Eukaryota</taxon>
        <taxon>Metazoa</taxon>
        <taxon>Ecdysozoa</taxon>
        <taxon>Arthropoda</taxon>
        <taxon>Hexapoda</taxon>
        <taxon>Insecta</taxon>
        <taxon>Pterygota</taxon>
        <taxon>Neoptera</taxon>
        <taxon>Endopterygota</taxon>
        <taxon>Lepidoptera</taxon>
        <taxon>Glossata</taxon>
        <taxon>Ditrysia</taxon>
        <taxon>Papilionoidea</taxon>
        <taxon>Nymphalidae</taxon>
        <taxon>Satyrinae</taxon>
        <taxon>Satyrini</taxon>
        <taxon>Parargina</taxon>
        <taxon>Pararge</taxon>
    </lineage>
</organism>
<evidence type="ECO:0000256" key="11">
    <source>
        <dbReference type="ARBA" id="ARBA00023303"/>
    </source>
</evidence>
<dbReference type="Proteomes" id="UP000838756">
    <property type="component" value="Unassembled WGS sequence"/>
</dbReference>
<sequence length="62" mass="7052">SLSGRIVGTVWWFFALILVCSYTANLAAYLILERIGDPTLQQLDPRILTEVRLSHDLSDAYR</sequence>
<feature type="non-terminal residue" evidence="14">
    <location>
        <position position="1"/>
    </location>
</feature>
<reference evidence="14" key="1">
    <citation type="submission" date="2022-03" db="EMBL/GenBank/DDBJ databases">
        <authorList>
            <person name="Lindestad O."/>
        </authorList>
    </citation>
    <scope>NUCLEOTIDE SEQUENCE</scope>
</reference>
<keyword evidence="8" id="KW-0675">Receptor</keyword>
<comment type="caution">
    <text evidence="14">The sequence shown here is derived from an EMBL/GenBank/DDBJ whole genome shotgun (WGS) entry which is preliminary data.</text>
</comment>
<keyword evidence="9" id="KW-0325">Glycoprotein</keyword>
<gene>
    <name evidence="14" type="primary">jg23643</name>
    <name evidence="14" type="ORF">PAEG_LOCUS3723</name>
</gene>
<dbReference type="Pfam" id="PF00060">
    <property type="entry name" value="Lig_chan"/>
    <property type="match status" value="1"/>
</dbReference>
<evidence type="ECO:0000256" key="1">
    <source>
        <dbReference type="ARBA" id="ARBA00004141"/>
    </source>
</evidence>
<evidence type="ECO:0000256" key="2">
    <source>
        <dbReference type="ARBA" id="ARBA00008685"/>
    </source>
</evidence>
<comment type="subcellular location">
    <subcellularLocation>
        <location evidence="1">Membrane</location>
        <topology evidence="1">Multi-pass membrane protein</topology>
    </subcellularLocation>
</comment>
<evidence type="ECO:0000256" key="5">
    <source>
        <dbReference type="ARBA" id="ARBA00022989"/>
    </source>
</evidence>
<keyword evidence="11" id="KW-0407">Ion channel</keyword>
<comment type="similarity">
    <text evidence="2">Belongs to the glutamate-gated ion channel (TC 1.A.10.1) family.</text>
</comment>
<dbReference type="InterPro" id="IPR015683">
    <property type="entry name" value="Ionotropic_Glu_rcpt"/>
</dbReference>
<evidence type="ECO:0000256" key="12">
    <source>
        <dbReference type="SAM" id="Phobius"/>
    </source>
</evidence>
<evidence type="ECO:0000256" key="4">
    <source>
        <dbReference type="ARBA" id="ARBA00022692"/>
    </source>
</evidence>
<protein>
    <submittedName>
        <fullName evidence="14">Jg23643 protein</fullName>
    </submittedName>
</protein>
<keyword evidence="3" id="KW-0813">Transport</keyword>
<evidence type="ECO:0000313" key="14">
    <source>
        <dbReference type="EMBL" id="CAH2215593.1"/>
    </source>
</evidence>
<evidence type="ECO:0000256" key="9">
    <source>
        <dbReference type="ARBA" id="ARBA00023180"/>
    </source>
</evidence>
<dbReference type="GO" id="GO:0016020">
    <property type="term" value="C:membrane"/>
    <property type="evidence" value="ECO:0007669"/>
    <property type="project" value="UniProtKB-SubCell"/>
</dbReference>
<keyword evidence="7 12" id="KW-0472">Membrane</keyword>
<dbReference type="GO" id="GO:0015276">
    <property type="term" value="F:ligand-gated monoatomic ion channel activity"/>
    <property type="evidence" value="ECO:0007669"/>
    <property type="project" value="InterPro"/>
</dbReference>
<feature type="domain" description="Ionotropic glutamate receptor C-terminal" evidence="13">
    <location>
        <begin position="1"/>
        <end position="38"/>
    </location>
</feature>
<evidence type="ECO:0000256" key="3">
    <source>
        <dbReference type="ARBA" id="ARBA00022448"/>
    </source>
</evidence>
<name>A0A8S4QR26_9NEOP</name>
<evidence type="ECO:0000256" key="6">
    <source>
        <dbReference type="ARBA" id="ARBA00023065"/>
    </source>
</evidence>
<dbReference type="PANTHER" id="PTHR18966">
    <property type="entry name" value="IONOTROPIC GLUTAMATE RECEPTOR"/>
    <property type="match status" value="1"/>
</dbReference>
<keyword evidence="5 12" id="KW-1133">Transmembrane helix</keyword>
<keyword evidence="15" id="KW-1185">Reference proteome</keyword>
<dbReference type="EMBL" id="CAKXAJ010012137">
    <property type="protein sequence ID" value="CAH2215593.1"/>
    <property type="molecule type" value="Genomic_DNA"/>
</dbReference>
<accession>A0A8S4QR26</accession>
<dbReference type="InterPro" id="IPR001320">
    <property type="entry name" value="Iontro_rcpt_C"/>
</dbReference>